<evidence type="ECO:0000313" key="5">
    <source>
        <dbReference type="RefSeq" id="XP_022320891.1"/>
    </source>
</evidence>
<dbReference type="PANTHER" id="PTHR46197">
    <property type="entry name" value="PROTEIN ABHD14B-LIKE"/>
    <property type="match status" value="1"/>
</dbReference>
<organism evidence="4 5">
    <name type="scientific">Crassostrea virginica</name>
    <name type="common">Eastern oyster</name>
    <dbReference type="NCBI Taxonomy" id="6565"/>
    <lineage>
        <taxon>Eukaryota</taxon>
        <taxon>Metazoa</taxon>
        <taxon>Spiralia</taxon>
        <taxon>Lophotrochozoa</taxon>
        <taxon>Mollusca</taxon>
        <taxon>Bivalvia</taxon>
        <taxon>Autobranchia</taxon>
        <taxon>Pteriomorphia</taxon>
        <taxon>Ostreida</taxon>
        <taxon>Ostreoidea</taxon>
        <taxon>Ostreidae</taxon>
        <taxon>Crassostrea</taxon>
    </lineage>
</organism>
<accession>A0A8B8D275</accession>
<dbReference type="PANTHER" id="PTHR46197:SF3">
    <property type="entry name" value="AB HYDROLASE-1 DOMAIN-CONTAINING PROTEIN"/>
    <property type="match status" value="1"/>
</dbReference>
<protein>
    <submittedName>
        <fullName evidence="5">Protein ABHD14B-like</fullName>
    </submittedName>
</protein>
<keyword evidence="3" id="KW-0472">Membrane</keyword>
<keyword evidence="2" id="KW-0963">Cytoplasm</keyword>
<reference evidence="5" key="1">
    <citation type="submission" date="2025-08" db="UniProtKB">
        <authorList>
            <consortium name="RefSeq"/>
        </authorList>
    </citation>
    <scope>IDENTIFICATION</scope>
    <source>
        <tissue evidence="5">Whole sample</tissue>
    </source>
</reference>
<evidence type="ECO:0000313" key="4">
    <source>
        <dbReference type="Proteomes" id="UP000694844"/>
    </source>
</evidence>
<dbReference type="OrthoDB" id="284184at2759"/>
<feature type="transmembrane region" description="Helical" evidence="3">
    <location>
        <begin position="12"/>
        <end position="29"/>
    </location>
</feature>
<evidence type="ECO:0000256" key="1">
    <source>
        <dbReference type="ARBA" id="ARBA00004496"/>
    </source>
</evidence>
<name>A0A8B8D275_CRAVI</name>
<keyword evidence="4" id="KW-1185">Reference proteome</keyword>
<proteinExistence type="predicted"/>
<dbReference type="SUPFAM" id="SSF53474">
    <property type="entry name" value="alpha/beta-Hydrolases"/>
    <property type="match status" value="1"/>
</dbReference>
<dbReference type="KEGG" id="cvn:111123086"/>
<evidence type="ECO:0000256" key="2">
    <source>
        <dbReference type="ARBA" id="ARBA00022490"/>
    </source>
</evidence>
<dbReference type="RefSeq" id="XP_022320891.1">
    <property type="nucleotide sequence ID" value="XM_022465183.1"/>
</dbReference>
<dbReference type="Gene3D" id="3.40.50.1820">
    <property type="entry name" value="alpha/beta hydrolase"/>
    <property type="match status" value="1"/>
</dbReference>
<comment type="subcellular location">
    <subcellularLocation>
        <location evidence="1">Cytoplasm</location>
    </subcellularLocation>
</comment>
<dbReference type="Proteomes" id="UP000694844">
    <property type="component" value="Chromosome 3"/>
</dbReference>
<keyword evidence="3" id="KW-1133">Transmembrane helix</keyword>
<keyword evidence="3" id="KW-0812">Transmembrane</keyword>
<gene>
    <name evidence="5" type="primary">LOC111123086</name>
</gene>
<dbReference type="GO" id="GO:0005737">
    <property type="term" value="C:cytoplasm"/>
    <property type="evidence" value="ECO:0007669"/>
    <property type="project" value="UniProtKB-SubCell"/>
</dbReference>
<sequence length="273" mass="30034">MSPSGIQVNKKVVLVIVLITIGIIIYKNYNHINTFLKKKKTEMAGIPQDALDKAKTVKCSSRNVKIQLEKDKSVDIVVRETSSSPGKGDILFLHGQSFSSEDWENTNTLALFTALGYNPVAVDLPDGSKSKSQKIDVGDKGVFLEKLISELKLNAPVIVSPSMSGGYSLPYLFKDPPGVLKHSRGFVPIAPVHTSAYTVEKYKSLNIPTAIVYGENDNSIGPESTKNLKNLPNHELHMIKGAGHAAWKNKPEEFHLILYEFLQKLKLSSMADS</sequence>
<dbReference type="AlphaFoldDB" id="A0A8B8D275"/>
<dbReference type="GeneID" id="111123086"/>
<dbReference type="InterPro" id="IPR029058">
    <property type="entry name" value="AB_hydrolase_fold"/>
</dbReference>
<evidence type="ECO:0000256" key="3">
    <source>
        <dbReference type="SAM" id="Phobius"/>
    </source>
</evidence>